<gene>
    <name evidence="1" type="ORF">LIPSTDRAFT_3211</name>
</gene>
<evidence type="ECO:0008006" key="3">
    <source>
        <dbReference type="Google" id="ProtNLM"/>
    </source>
</evidence>
<organism evidence="1 2">
    <name type="scientific">Lipomyces starkeyi NRRL Y-11557</name>
    <dbReference type="NCBI Taxonomy" id="675824"/>
    <lineage>
        <taxon>Eukaryota</taxon>
        <taxon>Fungi</taxon>
        <taxon>Dikarya</taxon>
        <taxon>Ascomycota</taxon>
        <taxon>Saccharomycotina</taxon>
        <taxon>Lipomycetes</taxon>
        <taxon>Lipomycetales</taxon>
        <taxon>Lipomycetaceae</taxon>
        <taxon>Lipomyces</taxon>
    </lineage>
</organism>
<keyword evidence="2" id="KW-1185">Reference proteome</keyword>
<reference evidence="1 2" key="1">
    <citation type="journal article" date="2016" name="Proc. Natl. Acad. Sci. U.S.A.">
        <title>Comparative genomics of biotechnologically important yeasts.</title>
        <authorList>
            <person name="Riley R."/>
            <person name="Haridas S."/>
            <person name="Wolfe K.H."/>
            <person name="Lopes M.R."/>
            <person name="Hittinger C.T."/>
            <person name="Goeker M."/>
            <person name="Salamov A.A."/>
            <person name="Wisecaver J.H."/>
            <person name="Long T.M."/>
            <person name="Calvey C.H."/>
            <person name="Aerts A.L."/>
            <person name="Barry K.W."/>
            <person name="Choi C."/>
            <person name="Clum A."/>
            <person name="Coughlan A.Y."/>
            <person name="Deshpande S."/>
            <person name="Douglass A.P."/>
            <person name="Hanson S.J."/>
            <person name="Klenk H.-P."/>
            <person name="LaButti K.M."/>
            <person name="Lapidus A."/>
            <person name="Lindquist E.A."/>
            <person name="Lipzen A.M."/>
            <person name="Meier-Kolthoff J.P."/>
            <person name="Ohm R.A."/>
            <person name="Otillar R.P."/>
            <person name="Pangilinan J.L."/>
            <person name="Peng Y."/>
            <person name="Rokas A."/>
            <person name="Rosa C.A."/>
            <person name="Scheuner C."/>
            <person name="Sibirny A.A."/>
            <person name="Slot J.C."/>
            <person name="Stielow J.B."/>
            <person name="Sun H."/>
            <person name="Kurtzman C.P."/>
            <person name="Blackwell M."/>
            <person name="Grigoriev I.V."/>
            <person name="Jeffries T.W."/>
        </authorList>
    </citation>
    <scope>NUCLEOTIDE SEQUENCE [LARGE SCALE GENOMIC DNA]</scope>
    <source>
        <strain evidence="1 2">NRRL Y-11557</strain>
    </source>
</reference>
<dbReference type="InterPro" id="IPR012337">
    <property type="entry name" value="RNaseH-like_sf"/>
</dbReference>
<dbReference type="EMBL" id="KV454294">
    <property type="protein sequence ID" value="ODQ72839.1"/>
    <property type="molecule type" value="Genomic_DNA"/>
</dbReference>
<protein>
    <recommendedName>
        <fullName evidence="3">3'-5' exonuclease domain-containing protein</fullName>
    </recommendedName>
</protein>
<sequence>MSMIPLNVAKIDHSFKVTKLICAKNGQKAFTALFTCINEYGEIRFMNLTSTKSLNEVLTSFNALMVSLKPYGHPPPAIVFTDNVRGDKNFLNQLFPHLKSVEQPFADETTVDVARLPSGLIPKIHSRAAECDDVLAAVMHKYLQLSKDENSNFFIVGLDVEWNKGSATADLVQLAFKEEILLIRICNMPTCPEQLQRFLRSSVFKKVGHKVIGDDRRALRHYSLSDGVANVVFEQCGDPFHPFH</sequence>
<dbReference type="OrthoDB" id="1920326at2759"/>
<name>A0A1E3Q551_LIPST</name>
<dbReference type="SUPFAM" id="SSF53098">
    <property type="entry name" value="Ribonuclease H-like"/>
    <property type="match status" value="1"/>
</dbReference>
<evidence type="ECO:0000313" key="1">
    <source>
        <dbReference type="EMBL" id="ODQ72839.1"/>
    </source>
</evidence>
<dbReference type="Gene3D" id="3.30.420.10">
    <property type="entry name" value="Ribonuclease H-like superfamily/Ribonuclease H"/>
    <property type="match status" value="1"/>
</dbReference>
<dbReference type="Proteomes" id="UP000094385">
    <property type="component" value="Unassembled WGS sequence"/>
</dbReference>
<dbReference type="AlphaFoldDB" id="A0A1E3Q551"/>
<evidence type="ECO:0000313" key="2">
    <source>
        <dbReference type="Proteomes" id="UP000094385"/>
    </source>
</evidence>
<dbReference type="InterPro" id="IPR036397">
    <property type="entry name" value="RNaseH_sf"/>
</dbReference>
<proteinExistence type="predicted"/>
<accession>A0A1E3Q551</accession>
<dbReference type="GO" id="GO:0003676">
    <property type="term" value="F:nucleic acid binding"/>
    <property type="evidence" value="ECO:0007669"/>
    <property type="project" value="InterPro"/>
</dbReference>